<gene>
    <name evidence="2" type="ORF">HNR61_000083</name>
</gene>
<dbReference type="Pfam" id="PF24740">
    <property type="entry name" value="DUF7691"/>
    <property type="match status" value="1"/>
</dbReference>
<dbReference type="InterPro" id="IPR056108">
    <property type="entry name" value="DUF7691"/>
</dbReference>
<evidence type="ECO:0000313" key="2">
    <source>
        <dbReference type="EMBL" id="MBA8948485.1"/>
    </source>
</evidence>
<protein>
    <recommendedName>
        <fullName evidence="1">DUF7691 domain-containing protein</fullName>
    </recommendedName>
</protein>
<evidence type="ECO:0000259" key="1">
    <source>
        <dbReference type="Pfam" id="PF24740"/>
    </source>
</evidence>
<reference evidence="2 3" key="1">
    <citation type="submission" date="2020-08" db="EMBL/GenBank/DDBJ databases">
        <title>Genomic Encyclopedia of Type Strains, Phase IV (KMG-IV): sequencing the most valuable type-strain genomes for metagenomic binning, comparative biology and taxonomic classification.</title>
        <authorList>
            <person name="Goeker M."/>
        </authorList>
    </citation>
    <scope>NUCLEOTIDE SEQUENCE [LARGE SCALE GENOMIC DNA]</scope>
    <source>
        <strain evidence="2 3">DSM 44197</strain>
    </source>
</reference>
<dbReference type="EMBL" id="JACJIA010000001">
    <property type="protein sequence ID" value="MBA8948485.1"/>
    <property type="molecule type" value="Genomic_DNA"/>
</dbReference>
<organism evidence="2 3">
    <name type="scientific">Actinomadura namibiensis</name>
    <dbReference type="NCBI Taxonomy" id="182080"/>
    <lineage>
        <taxon>Bacteria</taxon>
        <taxon>Bacillati</taxon>
        <taxon>Actinomycetota</taxon>
        <taxon>Actinomycetes</taxon>
        <taxon>Streptosporangiales</taxon>
        <taxon>Thermomonosporaceae</taxon>
        <taxon>Actinomadura</taxon>
    </lineage>
</organism>
<proteinExistence type="predicted"/>
<feature type="domain" description="DUF7691" evidence="1">
    <location>
        <begin position="1"/>
        <end position="195"/>
    </location>
</feature>
<dbReference type="RefSeq" id="WP_182841117.1">
    <property type="nucleotide sequence ID" value="NZ_BAAALP010000074.1"/>
</dbReference>
<sequence>MSYGIMAYPADLRVLRKWIGSGDVRLADSLANYFAASLAYLDREFEDDEPSLPARDAFRQLIIETELDERQGALYAYCFKLLCQYSTDYDMLPNQRWSGMRFGWFETVAAELKAQGVDFDPTDLVFSGPPVPLPHPSGFPNVGHVTNAEMPALLEKLDRFDGTGADPEVAEAVEEIRSWLRDCREYELDLVCFYH</sequence>
<comment type="caution">
    <text evidence="2">The sequence shown here is derived from an EMBL/GenBank/DDBJ whole genome shotgun (WGS) entry which is preliminary data.</text>
</comment>
<keyword evidence="3" id="KW-1185">Reference proteome</keyword>
<name>A0A7W3LI40_ACTNM</name>
<dbReference type="AlphaFoldDB" id="A0A7W3LI40"/>
<accession>A0A7W3LI40</accession>
<dbReference type="Proteomes" id="UP000572680">
    <property type="component" value="Unassembled WGS sequence"/>
</dbReference>
<evidence type="ECO:0000313" key="3">
    <source>
        <dbReference type="Proteomes" id="UP000572680"/>
    </source>
</evidence>